<sequence length="500" mass="53427">MWSRTWLLTLVPAVFVGAVGFVGYTYFDNVRTQTAQDGYAHCGKDPESAGARHLVRVGNDCVGVTEGDVPFLANAGPLRSQKIDRFHTVQGVVRNQNAEVAAAESRPVATIVFVTALSARDDSLTANTYRLMGVAAQQRALLRRSNRSDPLLRILVANAGDEMKHGGLMVDKIKELVAEDPTVIGVVGLAQSRQPTLDTVRALGNLGLPSIAVTLPADTLVDQSRTYYQVSPTNQRQADVVGYIHDQLATTSIIVYRSDDKADIYSANLAEDVFERGTGLGMRVDIVGYQPEGAPADKTSAREVSDKACERPDRPAVFFAGRPADFQRFLDGYSSRPCANPPRRIVAGDDISRYVASIGSRSDVPFDYVSFGPTTPRCDGIGDLQAGARDLFDDCADGNHFTQDGQAALTFDATAVFATAVGRLGNVPISPGAVWREIDQINGAAALNGQSGLIDHAGSRVPIRKFITILAVSVNPLEPVASCGKGPATPDSPPQAAWCP</sequence>
<accession>A0A2S6GNU0</accession>
<evidence type="ECO:0008006" key="3">
    <source>
        <dbReference type="Google" id="ProtNLM"/>
    </source>
</evidence>
<dbReference type="Proteomes" id="UP000239203">
    <property type="component" value="Unassembled WGS sequence"/>
</dbReference>
<reference evidence="1 2" key="1">
    <citation type="submission" date="2018-02" db="EMBL/GenBank/DDBJ databases">
        <title>Genomic Encyclopedia of Archaeal and Bacterial Type Strains, Phase II (KMG-II): from individual species to whole genera.</title>
        <authorList>
            <person name="Goeker M."/>
        </authorList>
    </citation>
    <scope>NUCLEOTIDE SEQUENCE [LARGE SCALE GENOMIC DNA]</scope>
    <source>
        <strain evidence="1 2">YU 961-1</strain>
    </source>
</reference>
<proteinExistence type="predicted"/>
<dbReference type="Gene3D" id="3.40.50.2300">
    <property type="match status" value="2"/>
</dbReference>
<dbReference type="SUPFAM" id="SSF53822">
    <property type="entry name" value="Periplasmic binding protein-like I"/>
    <property type="match status" value="1"/>
</dbReference>
<evidence type="ECO:0000313" key="1">
    <source>
        <dbReference type="EMBL" id="PPK66877.1"/>
    </source>
</evidence>
<name>A0A2S6GNU0_9PSEU</name>
<dbReference type="InterPro" id="IPR028082">
    <property type="entry name" value="Peripla_BP_I"/>
</dbReference>
<dbReference type="AlphaFoldDB" id="A0A2S6GNU0"/>
<comment type="caution">
    <text evidence="1">The sequence shown here is derived from an EMBL/GenBank/DDBJ whole genome shotgun (WGS) entry which is preliminary data.</text>
</comment>
<keyword evidence="2" id="KW-1185">Reference proteome</keyword>
<gene>
    <name evidence="1" type="ORF">CLV40_109262</name>
</gene>
<protein>
    <recommendedName>
        <fullName evidence="3">ABC-type branched-subunit amino acid transport system substrate-binding protein</fullName>
    </recommendedName>
</protein>
<dbReference type="OrthoDB" id="3440574at2"/>
<dbReference type="RefSeq" id="WP_146108100.1">
    <property type="nucleotide sequence ID" value="NZ_CP154825.1"/>
</dbReference>
<dbReference type="EMBL" id="PTIX01000009">
    <property type="protein sequence ID" value="PPK66877.1"/>
    <property type="molecule type" value="Genomic_DNA"/>
</dbReference>
<evidence type="ECO:0000313" key="2">
    <source>
        <dbReference type="Proteomes" id="UP000239203"/>
    </source>
</evidence>
<organism evidence="1 2">
    <name type="scientific">Actinokineospora auranticolor</name>
    <dbReference type="NCBI Taxonomy" id="155976"/>
    <lineage>
        <taxon>Bacteria</taxon>
        <taxon>Bacillati</taxon>
        <taxon>Actinomycetota</taxon>
        <taxon>Actinomycetes</taxon>
        <taxon>Pseudonocardiales</taxon>
        <taxon>Pseudonocardiaceae</taxon>
        <taxon>Actinokineospora</taxon>
    </lineage>
</organism>